<dbReference type="EMBL" id="JAOPGA020001043">
    <property type="protein sequence ID" value="KAL0484464.1"/>
    <property type="molecule type" value="Genomic_DNA"/>
</dbReference>
<gene>
    <name evidence="2" type="ORF">AKO1_005148</name>
</gene>
<keyword evidence="1" id="KW-0472">Membrane</keyword>
<protein>
    <recommendedName>
        <fullName evidence="4">Late embryogenesis abundant protein LEA-2 subgroup domain-containing protein</fullName>
    </recommendedName>
</protein>
<keyword evidence="3" id="KW-1185">Reference proteome</keyword>
<accession>A0AAW2Z4Y8</accession>
<evidence type="ECO:0008006" key="4">
    <source>
        <dbReference type="Google" id="ProtNLM"/>
    </source>
</evidence>
<reference evidence="2 3" key="1">
    <citation type="submission" date="2024-03" db="EMBL/GenBank/DDBJ databases">
        <title>The Acrasis kona genome and developmental transcriptomes reveal deep origins of eukaryotic multicellular pathways.</title>
        <authorList>
            <person name="Sheikh S."/>
            <person name="Fu C.-J."/>
            <person name="Brown M.W."/>
            <person name="Baldauf S.L."/>
        </authorList>
    </citation>
    <scope>NUCLEOTIDE SEQUENCE [LARGE SCALE GENOMIC DNA]</scope>
    <source>
        <strain evidence="2 3">ATCC MYA-3509</strain>
    </source>
</reference>
<organism evidence="2 3">
    <name type="scientific">Acrasis kona</name>
    <dbReference type="NCBI Taxonomy" id="1008807"/>
    <lineage>
        <taxon>Eukaryota</taxon>
        <taxon>Discoba</taxon>
        <taxon>Heterolobosea</taxon>
        <taxon>Tetramitia</taxon>
        <taxon>Eutetramitia</taxon>
        <taxon>Acrasidae</taxon>
        <taxon>Acrasis</taxon>
    </lineage>
</organism>
<keyword evidence="1" id="KW-1133">Transmembrane helix</keyword>
<sequence length="302" mass="33927">MTEHKAVDSPPNLVDLIFNTYKMKDSSERSSLIAHTATVTRVDYNSLVPNSLAKQNLEEEFFYSINQPTTRTIGDTHDDSPRKVSTPIGSGFFSSLHNSTQKVCTLVEAGLDEEKRYDSAALIQEVKSTANWRCGFCLMSIATVICLLSAASIIIYYTFFLIPILYIDQLQLYHLPVSDRSVGFRITVVGVNQNIINVQLETAFFQITVVDKVGSNEYNLKTPIKQTFNETSEESVLLPLVSTKFSVEGIIPLDNLPAFPIISDLIVRDFFAHYVVQGQITIKIAGFRNTIILERTQQFRIP</sequence>
<evidence type="ECO:0000256" key="1">
    <source>
        <dbReference type="SAM" id="Phobius"/>
    </source>
</evidence>
<comment type="caution">
    <text evidence="2">The sequence shown here is derived from an EMBL/GenBank/DDBJ whole genome shotgun (WGS) entry which is preliminary data.</text>
</comment>
<evidence type="ECO:0000313" key="2">
    <source>
        <dbReference type="EMBL" id="KAL0484464.1"/>
    </source>
</evidence>
<dbReference type="Proteomes" id="UP001431209">
    <property type="component" value="Unassembled WGS sequence"/>
</dbReference>
<keyword evidence="1" id="KW-0812">Transmembrane</keyword>
<name>A0AAW2Z4Y8_9EUKA</name>
<evidence type="ECO:0000313" key="3">
    <source>
        <dbReference type="Proteomes" id="UP001431209"/>
    </source>
</evidence>
<feature type="transmembrane region" description="Helical" evidence="1">
    <location>
        <begin position="136"/>
        <end position="166"/>
    </location>
</feature>
<dbReference type="AlphaFoldDB" id="A0AAW2Z4Y8"/>
<proteinExistence type="predicted"/>